<dbReference type="AlphaFoldDB" id="A0AAD4P3X1"/>
<feature type="region of interest" description="Disordered" evidence="4">
    <location>
        <begin position="468"/>
        <end position="496"/>
    </location>
</feature>
<proteinExistence type="inferred from homology"/>
<dbReference type="PANTHER" id="PTHR32054">
    <property type="entry name" value="HEAVY CHAIN, PUTATIVE, EXPRESSED-RELATED-RELATED"/>
    <property type="match status" value="1"/>
</dbReference>
<evidence type="ECO:0000256" key="3">
    <source>
        <dbReference type="SAM" id="Coils"/>
    </source>
</evidence>
<feature type="region of interest" description="Disordered" evidence="4">
    <location>
        <begin position="13"/>
        <end position="42"/>
    </location>
</feature>
<comment type="caution">
    <text evidence="5">The sequence shown here is derived from an EMBL/GenBank/DDBJ whole genome shotgun (WGS) entry which is preliminary data.</text>
</comment>
<organism evidence="5 6">
    <name type="scientific">Perilla frutescens var. hirtella</name>
    <name type="common">Perilla citriodora</name>
    <name type="synonym">Perilla setoyensis</name>
    <dbReference type="NCBI Taxonomy" id="608512"/>
    <lineage>
        <taxon>Eukaryota</taxon>
        <taxon>Viridiplantae</taxon>
        <taxon>Streptophyta</taxon>
        <taxon>Embryophyta</taxon>
        <taxon>Tracheophyta</taxon>
        <taxon>Spermatophyta</taxon>
        <taxon>Magnoliopsida</taxon>
        <taxon>eudicotyledons</taxon>
        <taxon>Gunneridae</taxon>
        <taxon>Pentapetalae</taxon>
        <taxon>asterids</taxon>
        <taxon>lamiids</taxon>
        <taxon>Lamiales</taxon>
        <taxon>Lamiaceae</taxon>
        <taxon>Nepetoideae</taxon>
        <taxon>Elsholtzieae</taxon>
        <taxon>Perilla</taxon>
    </lineage>
</organism>
<evidence type="ECO:0000256" key="1">
    <source>
        <dbReference type="ARBA" id="ARBA00005485"/>
    </source>
</evidence>
<reference evidence="5 6" key="1">
    <citation type="journal article" date="2021" name="Nat. Commun.">
        <title>Incipient diploidization of the medicinal plant Perilla within 10,000 years.</title>
        <authorList>
            <person name="Zhang Y."/>
            <person name="Shen Q."/>
            <person name="Leng L."/>
            <person name="Zhang D."/>
            <person name="Chen S."/>
            <person name="Shi Y."/>
            <person name="Ning Z."/>
            <person name="Chen S."/>
        </authorList>
    </citation>
    <scope>NUCLEOTIDE SEQUENCE [LARGE SCALE GENOMIC DNA]</scope>
    <source>
        <strain evidence="6">cv. PC099</strain>
    </source>
</reference>
<evidence type="ECO:0000256" key="4">
    <source>
        <dbReference type="SAM" id="MobiDB-lite"/>
    </source>
</evidence>
<dbReference type="GO" id="GO:0005829">
    <property type="term" value="C:cytosol"/>
    <property type="evidence" value="ECO:0007669"/>
    <property type="project" value="TreeGrafter"/>
</dbReference>
<feature type="coiled-coil region" evidence="3">
    <location>
        <begin position="551"/>
        <end position="578"/>
    </location>
</feature>
<evidence type="ECO:0000256" key="2">
    <source>
        <dbReference type="ARBA" id="ARBA00023054"/>
    </source>
</evidence>
<keyword evidence="6" id="KW-1185">Reference proteome</keyword>
<keyword evidence="2 3" id="KW-0175">Coiled coil</keyword>
<name>A0AAD4P3X1_PERFH</name>
<dbReference type="Pfam" id="PF05701">
    <property type="entry name" value="WEMBL"/>
    <property type="match status" value="1"/>
</dbReference>
<protein>
    <submittedName>
        <fullName evidence="5">Uncharacterized protein</fullName>
    </submittedName>
</protein>
<feature type="compositionally biased region" description="Low complexity" evidence="4">
    <location>
        <begin position="15"/>
        <end position="26"/>
    </location>
</feature>
<evidence type="ECO:0000313" key="5">
    <source>
        <dbReference type="EMBL" id="KAH6825849.1"/>
    </source>
</evidence>
<dbReference type="InterPro" id="IPR008545">
    <property type="entry name" value="Web"/>
</dbReference>
<gene>
    <name evidence="5" type="ORF">C2S53_017812</name>
</gene>
<dbReference type="Proteomes" id="UP001190926">
    <property type="component" value="Unassembled WGS sequence"/>
</dbReference>
<feature type="coiled-coil region" evidence="3">
    <location>
        <begin position="294"/>
        <end position="346"/>
    </location>
</feature>
<dbReference type="EMBL" id="SDAM02000169">
    <property type="protein sequence ID" value="KAH6825849.1"/>
    <property type="molecule type" value="Genomic_DNA"/>
</dbReference>
<dbReference type="GO" id="GO:0009904">
    <property type="term" value="P:chloroplast accumulation movement"/>
    <property type="evidence" value="ECO:0007669"/>
    <property type="project" value="TreeGrafter"/>
</dbReference>
<dbReference type="PANTHER" id="PTHR32054:SF3">
    <property type="entry name" value="HEAVY CHAIN, PUTATIVE, EXPRESSED-RELATED"/>
    <property type="match status" value="1"/>
</dbReference>
<evidence type="ECO:0000313" key="6">
    <source>
        <dbReference type="Proteomes" id="UP001190926"/>
    </source>
</evidence>
<feature type="coiled-coil region" evidence="3">
    <location>
        <begin position="98"/>
        <end position="146"/>
    </location>
</feature>
<accession>A0AAD4P3X1</accession>
<dbReference type="GO" id="GO:0009903">
    <property type="term" value="P:chloroplast avoidance movement"/>
    <property type="evidence" value="ECO:0007669"/>
    <property type="project" value="TreeGrafter"/>
</dbReference>
<sequence>MFGFTVRTLQNGFGSPRSPSSVASPALGRVESSTVSSSPKADIGEIDTRAPFESVKAAVSLFGEVISPRARPVTKKTKAEEQKLLEKETQHHMVIKELEYYKDQLRNADAAKAQAREDLQRANRTLQELTGKLENLSESKQLAIKATETAKRRTRELEVQQSIAQLGNEAWKLDLDVERERYKASSGELIAGKQELANLRQDFDAALAAKLGAFQRIEDARQAAKASQEKQNLLAKEVAMLRQALDQVKFDSMQAQEEHLKLIAEKEVHLLVHKSAKEVAEKEIKCLRDVYGPEENLPRKLEEATEAIKVLQEQLNDVRAHDLNSLQTAVTELDCARKELLQLVAEEVSLHSSVESLELQLDGVKRVRYECEKKTLEAEARIEQMKADLEEKKIELEVARSRNVREEMETALQKLLEEAEMNRVEAEKLQKDVEQLRLQAETANITAKETDEKLQIALKEAEAAKTAEKLADEQIRNSPGSDDAGNLKGSGPGSTRKIRLSVEEFKTMNHKIEECRTIADSKVASLMADMQKITANQNEMLQKMEKIWKENEDIQLEIEDALKRADVAEAAKKVVEGELQKCRIVVGEPSGIV</sequence>
<feature type="coiled-coil region" evidence="3">
    <location>
        <begin position="375"/>
        <end position="467"/>
    </location>
</feature>
<comment type="similarity">
    <text evidence="1">Belongs to the WEB family.</text>
</comment>